<dbReference type="GO" id="GO:0005856">
    <property type="term" value="C:cytoskeleton"/>
    <property type="evidence" value="ECO:0007669"/>
    <property type="project" value="TreeGrafter"/>
</dbReference>
<feature type="compositionally biased region" description="Polar residues" evidence="3">
    <location>
        <begin position="482"/>
        <end position="504"/>
    </location>
</feature>
<keyword evidence="1 2" id="KW-0175">Coiled coil</keyword>
<feature type="compositionally biased region" description="Low complexity" evidence="3">
    <location>
        <begin position="821"/>
        <end position="833"/>
    </location>
</feature>
<feature type="compositionally biased region" description="Basic and acidic residues" evidence="3">
    <location>
        <begin position="1876"/>
        <end position="1885"/>
    </location>
</feature>
<feature type="compositionally biased region" description="Polar residues" evidence="3">
    <location>
        <begin position="974"/>
        <end position="1000"/>
    </location>
</feature>
<feature type="region of interest" description="Disordered" evidence="3">
    <location>
        <begin position="814"/>
        <end position="833"/>
    </location>
</feature>
<feature type="compositionally biased region" description="Basic and acidic residues" evidence="3">
    <location>
        <begin position="1109"/>
        <end position="1124"/>
    </location>
</feature>
<feature type="region of interest" description="Disordered" evidence="3">
    <location>
        <begin position="474"/>
        <end position="516"/>
    </location>
</feature>
<feature type="compositionally biased region" description="Polar residues" evidence="3">
    <location>
        <begin position="717"/>
        <end position="726"/>
    </location>
</feature>
<feature type="compositionally biased region" description="Polar residues" evidence="3">
    <location>
        <begin position="1849"/>
        <end position="1875"/>
    </location>
</feature>
<feature type="region of interest" description="Disordered" evidence="3">
    <location>
        <begin position="1813"/>
        <end position="1937"/>
    </location>
</feature>
<dbReference type="PANTHER" id="PTHR32083">
    <property type="entry name" value="CILIA AND FLAGELLA-ASSOCIATED PROTEIN 58-RELATED"/>
    <property type="match status" value="1"/>
</dbReference>
<feature type="region of interest" description="Disordered" evidence="3">
    <location>
        <begin position="289"/>
        <end position="339"/>
    </location>
</feature>
<feature type="region of interest" description="Disordered" evidence="3">
    <location>
        <begin position="1"/>
        <end position="41"/>
    </location>
</feature>
<organism evidence="4 5">
    <name type="scientific">Lasallia pustulata</name>
    <dbReference type="NCBI Taxonomy" id="136370"/>
    <lineage>
        <taxon>Eukaryota</taxon>
        <taxon>Fungi</taxon>
        <taxon>Dikarya</taxon>
        <taxon>Ascomycota</taxon>
        <taxon>Pezizomycotina</taxon>
        <taxon>Lecanoromycetes</taxon>
        <taxon>OSLEUM clade</taxon>
        <taxon>Umbilicariomycetidae</taxon>
        <taxon>Umbilicariales</taxon>
        <taxon>Umbilicariaceae</taxon>
        <taxon>Lasallia</taxon>
    </lineage>
</organism>
<accession>A0A1W5D3P1</accession>
<dbReference type="EMBL" id="FWEW01001723">
    <property type="protein sequence ID" value="SLM37582.1"/>
    <property type="molecule type" value="Genomic_DNA"/>
</dbReference>
<evidence type="ECO:0008006" key="6">
    <source>
        <dbReference type="Google" id="ProtNLM"/>
    </source>
</evidence>
<feature type="region of interest" description="Disordered" evidence="3">
    <location>
        <begin position="843"/>
        <end position="888"/>
    </location>
</feature>
<feature type="region of interest" description="Disordered" evidence="3">
    <location>
        <begin position="933"/>
        <end position="1049"/>
    </location>
</feature>
<evidence type="ECO:0000313" key="5">
    <source>
        <dbReference type="Proteomes" id="UP000192927"/>
    </source>
</evidence>
<proteinExistence type="predicted"/>
<feature type="region of interest" description="Disordered" evidence="3">
    <location>
        <begin position="51"/>
        <end position="70"/>
    </location>
</feature>
<feature type="compositionally biased region" description="Low complexity" evidence="3">
    <location>
        <begin position="289"/>
        <end position="303"/>
    </location>
</feature>
<protein>
    <recommendedName>
        <fullName evidence="6">Myosin class II heavy chain</fullName>
    </recommendedName>
</protein>
<feature type="coiled-coil region" evidence="2">
    <location>
        <begin position="1495"/>
        <end position="1554"/>
    </location>
</feature>
<feature type="region of interest" description="Disordered" evidence="3">
    <location>
        <begin position="1628"/>
        <end position="1654"/>
    </location>
</feature>
<feature type="coiled-coil region" evidence="2">
    <location>
        <begin position="1410"/>
        <end position="1468"/>
    </location>
</feature>
<keyword evidence="5" id="KW-1185">Reference proteome</keyword>
<feature type="compositionally biased region" description="Low complexity" evidence="3">
    <location>
        <begin position="1"/>
        <end position="14"/>
    </location>
</feature>
<feature type="region of interest" description="Disordered" evidence="3">
    <location>
        <begin position="1106"/>
        <end position="1134"/>
    </location>
</feature>
<feature type="region of interest" description="Disordered" evidence="3">
    <location>
        <begin position="1254"/>
        <end position="1284"/>
    </location>
</feature>
<evidence type="ECO:0000256" key="1">
    <source>
        <dbReference type="ARBA" id="ARBA00023054"/>
    </source>
</evidence>
<evidence type="ECO:0000256" key="3">
    <source>
        <dbReference type="SAM" id="MobiDB-lite"/>
    </source>
</evidence>
<feature type="compositionally biased region" description="Low complexity" evidence="3">
    <location>
        <begin position="1814"/>
        <end position="1824"/>
    </location>
</feature>
<feature type="compositionally biased region" description="Polar residues" evidence="3">
    <location>
        <begin position="853"/>
        <end position="867"/>
    </location>
</feature>
<dbReference type="Proteomes" id="UP000192927">
    <property type="component" value="Unassembled WGS sequence"/>
</dbReference>
<sequence length="1937" mass="214109">MASTSSSNSPSPSSYAPTGSVPRTDRPLPPPPPRFDRAASEASVVIMASNVPSPLSTPSRPSISSTQSFQRSKKKVIWRGKACIIALPLGDGQTEDGRAPFMKAEVVAERFAHWKRNGYNIEGFDLSSTNEESCGFPSDGQSREIYPDPDEGQQEWQQGIYQVSIPDRQEWEAYVKRLNEERLRALGVSFGDEEPVSRAASATAFTSRQASSPTYPLSILPSLASSSVGSAQGIHHLNLFSPPYIGSTNASAFLASTESPDFRYNRTPGEMHSQKQAMLYANGKQSFGPTFQIPQQQLTPPLQDTSSPRQSFVPQSDSRVLTAPSLEGPRSLGHVISPTTPSMSEIRQYYAENGTDDLLTRMRNQQAQLQAQLHQQQLQQQQQLNPQSSMMIAETHDLDESRLPWYFSQPVLASPAPQGHRHNLSETLQREIDEAEYHLEESIRRQLDEEDDEVSEPIGHRDFRGKSYFATNEGFRPHASDLDTNPSMAATPESPLQSASQQPPFITGHRSKPSTSKLNVRAPEFRFEPNTAITPTVFSFLGNKPVSEMNASGSFSSMQSTGHSKHTSGVSFGASGGVYNVEAPAFTPGIIRKSTVPTREFSFSSGGPSFQMDAPGFAPSVSTPNDLGESVQFGPAVMENGAKKIFGNIDFPEIIKPARRSKAIPIIRPDPDQYVAGRDAEDQEDESGRITQADGRQKRMRRNGGDGDQVPLFATPTLDTTVGTDESPSDYITPFRTDEEGVTSLEKAADQLKELIDDYQASDTSSLIGDREAVDADGKLWEPYEFRDVVDAASFSSALPGTYVPAQVAASSKFREDTEVTQSNPSPQQQNTSAVLIDVSGNEIKPKMDPLPNRTSPGTFANESKPSLPTEPEEGQRGRSRVGIREPLQCNQLGPLGQVLISESEEVQGVTYLEPSFQEIDAVMKHLNELDPDLGVERIGSPRQSPRPRRSSLPDQYGTAQQPLSATYPRSDEVSSSPGQVQQQYRYLSGNGTDVNNLVDSESESADTAEIKSLGPHEHSRASANPQHAGNQKRSRTHRLNSLDDVPISDWDDALSSVEETTLRSRSRFFDRRIDDLVGGVVQERLEPLERTLATIQNAIEILSSRAASSREQRSRSAEAKHSDADDEEDVNEVLRSSVRSPLKERKYEKLKASLLEAIAAQQVAAPIADSSAFTKELVDLKVSIQQVSNATPGHIKTIVEEAVAKQMRGRSVPITQSQGSAAAEKLQLQISGLESMLKIADTRAEQELKARRAVEDALAHSQRQLRHAEQEAAQQRESAEETERSLRAFHDERQQAMRHTALVEAAQESLEVTVSELTAKNGALEGTLEEYRLSSIQWRAEIEESKSENKDLIRTVNTLKAQMEDSIKSHHALRVKFDRLQEDMALAAQDIAQDQSMWRRREEEHKGRHELLRARLEVEARARDQLEVEIEALKVQEKDAMRLRISMEETQKMNARLEETATCFKREFHDARETARIEVQRTRSAMAADIEAANNQVNIIRVNFESEIARLQEQLENAKLDADTAKARHELMLEEASESRSDALREAADAREAALQEHYRFHERTLDFLRAEHERALKHALEDKQRSEAHLQQQLALSDEKIEHYRERVGHLEEKLETAKSAAHAAAQAAQSARSAASPSVRPSIPFARGSDIPEKISPQALRESILVLQEQLQEREGRIEKLEHELSHVDKNAPTKVKDRDMEISWLRELLGVRNDDLEDIIATLSQPTYDREAVRDAAIRLRANLQMELQEKERAMAGGQTFPSLSSITNLAPSPRALPLAAAAAWGNWRKAKEISFGNLSDIANGAFGVSETPSKSSSPSAQGFLSGLMTPPSTNLRQTPPPTMSTPTALRQASANSRPLSQYGTPRQSLSRQEEKKKDVEPPLTPTLLRVGSYDLDAESRSFTLDGEGESGGKTAVEREGSGDEPFGSSIAA</sequence>
<evidence type="ECO:0000256" key="2">
    <source>
        <dbReference type="SAM" id="Coils"/>
    </source>
</evidence>
<feature type="coiled-coil region" evidence="2">
    <location>
        <begin position="1596"/>
        <end position="1623"/>
    </location>
</feature>
<feature type="coiled-coil region" evidence="2">
    <location>
        <begin position="1667"/>
        <end position="1694"/>
    </location>
</feature>
<dbReference type="PANTHER" id="PTHR32083:SF0">
    <property type="entry name" value="CILIA AND FLAGELLA-ASSOCIATED PROTEIN 58"/>
    <property type="match status" value="1"/>
</dbReference>
<reference evidence="5" key="1">
    <citation type="submission" date="2017-03" db="EMBL/GenBank/DDBJ databases">
        <authorList>
            <person name="Sharma R."/>
            <person name="Thines M."/>
        </authorList>
    </citation>
    <scope>NUCLEOTIDE SEQUENCE [LARGE SCALE GENOMIC DNA]</scope>
</reference>
<evidence type="ECO:0000313" key="4">
    <source>
        <dbReference type="EMBL" id="SLM37582.1"/>
    </source>
</evidence>
<feature type="compositionally biased region" description="Low complexity" evidence="3">
    <location>
        <begin position="1628"/>
        <end position="1645"/>
    </location>
</feature>
<name>A0A1W5D3P1_9LECA</name>
<feature type="region of interest" description="Disordered" evidence="3">
    <location>
        <begin position="670"/>
        <end position="735"/>
    </location>
</feature>
<feature type="compositionally biased region" description="Polar residues" evidence="3">
    <location>
        <begin position="304"/>
        <end position="319"/>
    </location>
</feature>